<proteinExistence type="predicted"/>
<feature type="compositionally biased region" description="Basic residues" evidence="1">
    <location>
        <begin position="20"/>
        <end position="42"/>
    </location>
</feature>
<dbReference type="EMBL" id="JAXOVC010000004">
    <property type="protein sequence ID" value="KAK4502611.1"/>
    <property type="molecule type" value="Genomic_DNA"/>
</dbReference>
<feature type="region of interest" description="Disordered" evidence="1">
    <location>
        <begin position="17"/>
        <end position="45"/>
    </location>
</feature>
<feature type="region of interest" description="Disordered" evidence="1">
    <location>
        <begin position="323"/>
        <end position="397"/>
    </location>
</feature>
<keyword evidence="3" id="KW-1185">Reference proteome</keyword>
<protein>
    <submittedName>
        <fullName evidence="2">Uncharacterized protein</fullName>
    </submittedName>
</protein>
<organism evidence="2 3">
    <name type="scientific">Zasmidium cellare</name>
    <name type="common">Wine cellar mold</name>
    <name type="synonym">Racodium cellare</name>
    <dbReference type="NCBI Taxonomy" id="395010"/>
    <lineage>
        <taxon>Eukaryota</taxon>
        <taxon>Fungi</taxon>
        <taxon>Dikarya</taxon>
        <taxon>Ascomycota</taxon>
        <taxon>Pezizomycotina</taxon>
        <taxon>Dothideomycetes</taxon>
        <taxon>Dothideomycetidae</taxon>
        <taxon>Mycosphaerellales</taxon>
        <taxon>Mycosphaerellaceae</taxon>
        <taxon>Zasmidium</taxon>
    </lineage>
</organism>
<feature type="region of interest" description="Disordered" evidence="1">
    <location>
        <begin position="192"/>
        <end position="265"/>
    </location>
</feature>
<dbReference type="Proteomes" id="UP001305779">
    <property type="component" value="Unassembled WGS sequence"/>
</dbReference>
<evidence type="ECO:0000313" key="2">
    <source>
        <dbReference type="EMBL" id="KAK4502611.1"/>
    </source>
</evidence>
<evidence type="ECO:0000256" key="1">
    <source>
        <dbReference type="SAM" id="MobiDB-lite"/>
    </source>
</evidence>
<name>A0ABR0EN83_ZASCE</name>
<feature type="compositionally biased region" description="Pro residues" evidence="1">
    <location>
        <begin position="342"/>
        <end position="366"/>
    </location>
</feature>
<gene>
    <name evidence="2" type="ORF">PRZ48_006037</name>
</gene>
<evidence type="ECO:0000313" key="3">
    <source>
        <dbReference type="Proteomes" id="UP001305779"/>
    </source>
</evidence>
<accession>A0ABR0EN83</accession>
<comment type="caution">
    <text evidence="2">The sequence shown here is derived from an EMBL/GenBank/DDBJ whole genome shotgun (WGS) entry which is preliminary data.</text>
</comment>
<reference evidence="2 3" key="1">
    <citation type="journal article" date="2023" name="G3 (Bethesda)">
        <title>A chromosome-level genome assembly of Zasmidium syzygii isolated from banana leaves.</title>
        <authorList>
            <person name="van Westerhoven A.C."/>
            <person name="Mehrabi R."/>
            <person name="Talebi R."/>
            <person name="Steentjes M.B.F."/>
            <person name="Corcolon B."/>
            <person name="Chong P.A."/>
            <person name="Kema G.H.J."/>
            <person name="Seidl M.F."/>
        </authorList>
    </citation>
    <scope>NUCLEOTIDE SEQUENCE [LARGE SCALE GENOMIC DNA]</scope>
    <source>
        <strain evidence="2 3">P124</strain>
    </source>
</reference>
<sequence>MPSKRYADLDVVDLAGNSSKRARVSAKPPKIHHPKQIYKNHPKSGVGKDFHSVPYPLSLLPKKSWEALNNGEAEGAVCAKCDKPRPSTPHQRKLYLVAERLSWEIGATSSAARSSNEVALWAVNAELDIFEPAVDDDEVKIGGRNSRQNEWYPFQSEVEAEMAMGVVARADVLSGESWKSWKENIDRTLRRSMEADKSGTKAQPVDLDAGDMRRPHSGRSALKDLSPNSRQRQSPRKHGKEPVRPAASLPTPPSSGGIEPLGEDSEELPACSFKTLSDFYGLLDKIERTSPMGAKYLEAYAERLRKELCKDCWFEDSILKSAMDDDEESEAENRREQSSRKLPPPPKTNVPPRYPIPQHPPPPPSTAPTLGYGHRTARAPPALSHAHPPPQQQPVIPNEAELLRRYPGNFNDCTLLHKPEPEKQLKAMDLNMAMPAT</sequence>